<accession>A0A371HQ50</accession>
<evidence type="ECO:0000313" key="1">
    <source>
        <dbReference type="EMBL" id="RDY04908.1"/>
    </source>
</evidence>
<protein>
    <recommendedName>
        <fullName evidence="3">HMG box domain-containing protein</fullName>
    </recommendedName>
</protein>
<evidence type="ECO:0008006" key="3">
    <source>
        <dbReference type="Google" id="ProtNLM"/>
    </source>
</evidence>
<sequence>MDAKRLKGTRGKPRVRQTDDHYHRLGNHSISAYRIFMESFSRGCKMKNYLEMDRAGFDKWKSMSDLEKQPYVCHARILDYNQEEALDREVQAIKRVLRKLLTEVSKLLFMVWEDVVRDGADSAMVGKFDKGSQSNLMYIESSDSDSKDSEDTESSSSGLPCIMELEDYSSVLLADLRFKTEDAHYITYTQMKSLRIVMNY</sequence>
<dbReference type="EMBL" id="QJKJ01001983">
    <property type="protein sequence ID" value="RDY04908.1"/>
    <property type="molecule type" value="Genomic_DNA"/>
</dbReference>
<keyword evidence="2" id="KW-1185">Reference proteome</keyword>
<feature type="non-terminal residue" evidence="1">
    <location>
        <position position="1"/>
    </location>
</feature>
<comment type="caution">
    <text evidence="1">The sequence shown here is derived from an EMBL/GenBank/DDBJ whole genome shotgun (WGS) entry which is preliminary data.</text>
</comment>
<dbReference type="PANTHER" id="PTHR47658:SF2">
    <property type="entry name" value="HMG-BOX (HIGH MOBILITY GROUP) DNA-BINDING FAMILY PROTEIN"/>
    <property type="match status" value="1"/>
</dbReference>
<dbReference type="GO" id="GO:0003677">
    <property type="term" value="F:DNA binding"/>
    <property type="evidence" value="ECO:0007669"/>
    <property type="project" value="TreeGrafter"/>
</dbReference>
<dbReference type="Proteomes" id="UP000257109">
    <property type="component" value="Unassembled WGS sequence"/>
</dbReference>
<organism evidence="1 2">
    <name type="scientific">Mucuna pruriens</name>
    <name type="common">Velvet bean</name>
    <name type="synonym">Dolichos pruriens</name>
    <dbReference type="NCBI Taxonomy" id="157652"/>
    <lineage>
        <taxon>Eukaryota</taxon>
        <taxon>Viridiplantae</taxon>
        <taxon>Streptophyta</taxon>
        <taxon>Embryophyta</taxon>
        <taxon>Tracheophyta</taxon>
        <taxon>Spermatophyta</taxon>
        <taxon>Magnoliopsida</taxon>
        <taxon>eudicotyledons</taxon>
        <taxon>Gunneridae</taxon>
        <taxon>Pentapetalae</taxon>
        <taxon>rosids</taxon>
        <taxon>fabids</taxon>
        <taxon>Fabales</taxon>
        <taxon>Fabaceae</taxon>
        <taxon>Papilionoideae</taxon>
        <taxon>50 kb inversion clade</taxon>
        <taxon>NPAAA clade</taxon>
        <taxon>indigoferoid/millettioid clade</taxon>
        <taxon>Phaseoleae</taxon>
        <taxon>Mucuna</taxon>
    </lineage>
</organism>
<evidence type="ECO:0000313" key="2">
    <source>
        <dbReference type="Proteomes" id="UP000257109"/>
    </source>
</evidence>
<proteinExistence type="predicted"/>
<name>A0A371HQ50_MUCPR</name>
<dbReference type="GO" id="GO:0010197">
    <property type="term" value="P:polar nucleus fusion"/>
    <property type="evidence" value="ECO:0007669"/>
    <property type="project" value="TreeGrafter"/>
</dbReference>
<dbReference type="OrthoDB" id="1919336at2759"/>
<dbReference type="AlphaFoldDB" id="A0A371HQ50"/>
<reference evidence="1" key="1">
    <citation type="submission" date="2018-05" db="EMBL/GenBank/DDBJ databases">
        <title>Draft genome of Mucuna pruriens seed.</title>
        <authorList>
            <person name="Nnadi N.E."/>
            <person name="Vos R."/>
            <person name="Hasami M.H."/>
            <person name="Devisetty U.K."/>
            <person name="Aguiy J.C."/>
        </authorList>
    </citation>
    <scope>NUCLEOTIDE SEQUENCE [LARGE SCALE GENOMIC DNA]</scope>
    <source>
        <strain evidence="1">JCA_2017</strain>
    </source>
</reference>
<gene>
    <name evidence="1" type="ORF">CR513_11311</name>
</gene>
<dbReference type="SUPFAM" id="SSF47095">
    <property type="entry name" value="HMG-box"/>
    <property type="match status" value="1"/>
</dbReference>
<dbReference type="InterPro" id="IPR036910">
    <property type="entry name" value="HMG_box_dom_sf"/>
</dbReference>
<dbReference type="GO" id="GO:0005634">
    <property type="term" value="C:nucleus"/>
    <property type="evidence" value="ECO:0007669"/>
    <property type="project" value="TreeGrafter"/>
</dbReference>
<dbReference type="PANTHER" id="PTHR47658">
    <property type="entry name" value="HIGH MOBILITY GROUP B PROTEIN 12-RELATED"/>
    <property type="match status" value="1"/>
</dbReference>